<keyword evidence="1" id="KW-1133">Transmembrane helix</keyword>
<comment type="caution">
    <text evidence="2">The sequence shown here is derived from an EMBL/GenBank/DDBJ whole genome shotgun (WGS) entry which is preliminary data.</text>
</comment>
<feature type="transmembrane region" description="Helical" evidence="1">
    <location>
        <begin position="79"/>
        <end position="101"/>
    </location>
</feature>
<sequence>MAQKETRPQMGDAVHTLVFGLTMAQPTRQPRPLVTPPGQARTQGKAVDIGEAITRSQVDEYRDASEAKAAGRESPRLVLAYWVCLIATGIGCLYFFIATLVRQR</sequence>
<dbReference type="AlphaFoldDB" id="A0A4R4XEW9"/>
<organism evidence="2 3">
    <name type="scientific">Kribbella turkmenica</name>
    <dbReference type="NCBI Taxonomy" id="2530375"/>
    <lineage>
        <taxon>Bacteria</taxon>
        <taxon>Bacillati</taxon>
        <taxon>Actinomycetota</taxon>
        <taxon>Actinomycetes</taxon>
        <taxon>Propionibacteriales</taxon>
        <taxon>Kribbellaceae</taxon>
        <taxon>Kribbella</taxon>
    </lineage>
</organism>
<proteinExistence type="predicted"/>
<name>A0A4R4XEW9_9ACTN</name>
<protein>
    <submittedName>
        <fullName evidence="2">Uncharacterized protein</fullName>
    </submittedName>
</protein>
<keyword evidence="3" id="KW-1185">Reference proteome</keyword>
<keyword evidence="1" id="KW-0812">Transmembrane</keyword>
<evidence type="ECO:0000313" key="2">
    <source>
        <dbReference type="EMBL" id="TDD29224.1"/>
    </source>
</evidence>
<evidence type="ECO:0000313" key="3">
    <source>
        <dbReference type="Proteomes" id="UP000295172"/>
    </source>
</evidence>
<accession>A0A4R4XEW9</accession>
<gene>
    <name evidence="2" type="ORF">E1218_04990</name>
</gene>
<reference evidence="2 3" key="1">
    <citation type="submission" date="2019-02" db="EMBL/GenBank/DDBJ databases">
        <title>Draft genome sequences of novel Actinobacteria.</title>
        <authorList>
            <person name="Sahin N."/>
            <person name="Ay H."/>
            <person name="Saygin H."/>
        </authorList>
    </citation>
    <scope>NUCLEOTIDE SEQUENCE [LARGE SCALE GENOMIC DNA]</scope>
    <source>
        <strain evidence="2 3">16K104</strain>
    </source>
</reference>
<keyword evidence="1" id="KW-0472">Membrane</keyword>
<dbReference type="Proteomes" id="UP000295172">
    <property type="component" value="Unassembled WGS sequence"/>
</dbReference>
<dbReference type="EMBL" id="SMKR01000013">
    <property type="protein sequence ID" value="TDD29224.1"/>
    <property type="molecule type" value="Genomic_DNA"/>
</dbReference>
<evidence type="ECO:0000256" key="1">
    <source>
        <dbReference type="SAM" id="Phobius"/>
    </source>
</evidence>